<dbReference type="Pfam" id="PF00004">
    <property type="entry name" value="AAA"/>
    <property type="match status" value="1"/>
</dbReference>
<keyword evidence="9" id="KW-1185">Reference proteome</keyword>
<dbReference type="STRING" id="60517.A0A0R3W7F7"/>
<feature type="region of interest" description="Disordered" evidence="6">
    <location>
        <begin position="1198"/>
        <end position="1219"/>
    </location>
</feature>
<dbReference type="PROSITE" id="PS50014">
    <property type="entry name" value="BROMODOMAIN_2"/>
    <property type="match status" value="1"/>
</dbReference>
<dbReference type="PANTHER" id="PTHR23069:SF0">
    <property type="entry name" value="TAT-BINDING HOMOLOG 7"/>
    <property type="match status" value="1"/>
</dbReference>
<proteinExistence type="inferred from homology"/>
<dbReference type="InterPro" id="IPR027417">
    <property type="entry name" value="P-loop_NTPase"/>
</dbReference>
<feature type="region of interest" description="Disordered" evidence="6">
    <location>
        <begin position="65"/>
        <end position="130"/>
    </location>
</feature>
<dbReference type="Pfam" id="PF00439">
    <property type="entry name" value="Bromodomain"/>
    <property type="match status" value="1"/>
</dbReference>
<dbReference type="SUPFAM" id="SSF52540">
    <property type="entry name" value="P-loop containing nucleoside triphosphate hydrolases"/>
    <property type="match status" value="1"/>
</dbReference>
<dbReference type="GO" id="GO:0006334">
    <property type="term" value="P:nucleosome assembly"/>
    <property type="evidence" value="ECO:0007669"/>
    <property type="project" value="TreeGrafter"/>
</dbReference>
<dbReference type="SMART" id="SM00297">
    <property type="entry name" value="BROMO"/>
    <property type="match status" value="1"/>
</dbReference>
<evidence type="ECO:0000256" key="5">
    <source>
        <dbReference type="PROSITE-ProRule" id="PRU00035"/>
    </source>
</evidence>
<accession>A0A0R3W7F7</accession>
<dbReference type="OrthoDB" id="5421at2759"/>
<dbReference type="GO" id="GO:0005524">
    <property type="term" value="F:ATP binding"/>
    <property type="evidence" value="ECO:0007669"/>
    <property type="project" value="UniProtKB-KW"/>
</dbReference>
<dbReference type="SMART" id="SM00382">
    <property type="entry name" value="AAA"/>
    <property type="match status" value="1"/>
</dbReference>
<feature type="compositionally biased region" description="Polar residues" evidence="6">
    <location>
        <begin position="66"/>
        <end position="79"/>
    </location>
</feature>
<dbReference type="PROSITE" id="PS00633">
    <property type="entry name" value="BROMODOMAIN_1"/>
    <property type="match status" value="1"/>
</dbReference>
<comment type="similarity">
    <text evidence="1">Belongs to the AAA ATPase family.</text>
</comment>
<feature type="compositionally biased region" description="Polar residues" evidence="6">
    <location>
        <begin position="1267"/>
        <end position="1292"/>
    </location>
</feature>
<evidence type="ECO:0000256" key="4">
    <source>
        <dbReference type="ARBA" id="ARBA00023117"/>
    </source>
</evidence>
<evidence type="ECO:0000313" key="8">
    <source>
        <dbReference type="EMBL" id="VDK36304.1"/>
    </source>
</evidence>
<dbReference type="Gene3D" id="1.10.8.60">
    <property type="match status" value="1"/>
</dbReference>
<dbReference type="InterPro" id="IPR036427">
    <property type="entry name" value="Bromodomain-like_sf"/>
</dbReference>
<evidence type="ECO:0000256" key="6">
    <source>
        <dbReference type="SAM" id="MobiDB-lite"/>
    </source>
</evidence>
<feature type="region of interest" description="Disordered" evidence="6">
    <location>
        <begin position="1251"/>
        <end position="1292"/>
    </location>
</feature>
<dbReference type="SUPFAM" id="SSF47370">
    <property type="entry name" value="Bromodomain"/>
    <property type="match status" value="1"/>
</dbReference>
<feature type="region of interest" description="Disordered" evidence="6">
    <location>
        <begin position="191"/>
        <end position="238"/>
    </location>
</feature>
<dbReference type="Gene3D" id="3.40.50.300">
    <property type="entry name" value="P-loop containing nucleotide triphosphate hydrolases"/>
    <property type="match status" value="1"/>
</dbReference>
<feature type="compositionally biased region" description="Basic residues" evidence="6">
    <location>
        <begin position="117"/>
        <end position="130"/>
    </location>
</feature>
<evidence type="ECO:0000256" key="2">
    <source>
        <dbReference type="ARBA" id="ARBA00022741"/>
    </source>
</evidence>
<dbReference type="InterPro" id="IPR018359">
    <property type="entry name" value="Bromodomain_CS"/>
</dbReference>
<dbReference type="InterPro" id="IPR003593">
    <property type="entry name" value="AAA+_ATPase"/>
</dbReference>
<gene>
    <name evidence="8" type="ORF">TASK_LOCUS6211</name>
</gene>
<feature type="domain" description="Bromo" evidence="7">
    <location>
        <begin position="1097"/>
        <end position="1152"/>
    </location>
</feature>
<dbReference type="PROSITE" id="PS00674">
    <property type="entry name" value="AAA"/>
    <property type="match status" value="1"/>
</dbReference>
<feature type="compositionally biased region" description="Polar residues" evidence="6">
    <location>
        <begin position="206"/>
        <end position="215"/>
    </location>
</feature>
<feature type="compositionally biased region" description="Basic and acidic residues" evidence="6">
    <location>
        <begin position="925"/>
        <end position="935"/>
    </location>
</feature>
<dbReference type="Proteomes" id="UP000282613">
    <property type="component" value="Unassembled WGS sequence"/>
</dbReference>
<evidence type="ECO:0000259" key="7">
    <source>
        <dbReference type="PROSITE" id="PS50014"/>
    </source>
</evidence>
<dbReference type="InterPro" id="IPR001487">
    <property type="entry name" value="Bromodomain"/>
</dbReference>
<dbReference type="Gene3D" id="1.20.920.10">
    <property type="entry name" value="Bromodomain-like"/>
    <property type="match status" value="1"/>
</dbReference>
<feature type="region of interest" description="Disordered" evidence="6">
    <location>
        <begin position="138"/>
        <end position="157"/>
    </location>
</feature>
<keyword evidence="2" id="KW-0547">Nucleotide-binding</keyword>
<keyword evidence="3" id="KW-0067">ATP-binding</keyword>
<reference evidence="10" key="1">
    <citation type="submission" date="2017-02" db="UniProtKB">
        <authorList>
            <consortium name="WormBaseParasite"/>
        </authorList>
    </citation>
    <scope>IDENTIFICATION</scope>
</reference>
<evidence type="ECO:0000256" key="1">
    <source>
        <dbReference type="ARBA" id="ARBA00006914"/>
    </source>
</evidence>
<feature type="compositionally biased region" description="Acidic residues" evidence="6">
    <location>
        <begin position="138"/>
        <end position="148"/>
    </location>
</feature>
<sequence>MNLSVPSVDKRLARQVCEETNLSKVDVNGSLLLDGSKSSKTANKNKYNARAVQKILLDSSGLELPQSENKAKNSNQADISSEDSSSSNVDTGTGFLPRLRPRGSTVASASYPLKGKNGTRKGLTKRFERKRCSRNIREDEDTAEEDETPDGRRYPLRNRRHPDIYQVVHQIKDTEATQRNWLMEVSYSVDSKRPRHGDHHRHRTDSASSSLSNGVNYGESGGGVDTSDRCRPRCSRRTKHQDELEGTFYREAAVGLMPFNYRPRDVESGPLRNRLVANAKLTDVEPMSFDTDVTFDDVGGHQAQIRALQESVLLPLVYPEVFNRFGIEPPRGVLFHGPPGTGKTLLARALANECTRMTSGAACAQAGSSTASRPIAFFMRKGADCLSKWIGETERQLRILFDQAYRLRPSIIFFDELDDLKSAPFRWLLFQPVPITPAPFHLTSVFVSNFLQDQVHSSIVSTLLALMDGLDRRAEVVVIGATNRLDAIDPALRRPGRFDREFTFSLPNAAVRQRILEIHTSKLRPLPSTGLLNEMAEKTVGFCGADLKALATEACLCCLRRQYPQVYVSKRKLAVDLNYLVVDRIDWLDALKVIRPANLRVELDVGNATSAAAAALASTFRSNGVGFSSNGAKGGSSSSKASTLGANPASCLFLEPLVHLITARISRALAASDDVDCVDGGGSGDGGESMVTWSSAPPSYPSTTTTSAGTSATLSPALIRQVVVEDSLLPSTVFSAVWRRLESVEVYTLNLASLYAGASGSVVTSITQIITAARRSLLNQHQQVSTDLPSTANSLSSSFSNLTGVVLFVPRIDLLLARLPAVACHHLVERLLEVTSATNDTGCGARGRIVLVATVKSFPPIIIPSTIVGEEPQPHQSQVSRPGLLSIRVPLAASLRLTNPPQESGALCNGHASPKTIAWLSDQQTGERGRPKPSIDPEVEVEGVDGESTTAEEEVIAAPRISQLSPLSSPGGGSVEHLVNTHLRRLFRFPFVEKVSLHPPSDHLRREFLSPVFFDWFNVSEGDCSPDADTSSRPPRPPTPLPLNETTAEILEHRQHAMTAAEVEKAREKRDRLLRHLRVELRRVVAQLTRDRRFAVFMRPVNRDEAPDYYDVIRQPMSLGIVRAKIDGNQYTSVREFVKDLELIYKNALEYNPVDVPRSREIRERAFEFCDATEMLLDENSTLTDLGEKVTEAIAACPMSSPPQRNHSSSPKPLLTILSGSSGRRYSRRLHGEQPIFGAEEVNQLTNTRQVCRPLRHSSPVDKVTTDDATTSSMMLNDTSTDTTQHQPSRLQSTTNAVVVADCGEMDGPDDDAKTLPASSSPLLVEAGTETEGVLTSIPLSPPPIAKCLTEGPLLSSLHTAMSALLQETVMTTRGWSVSQLMALHCDLRYALQCMKSLPLDVQGVKSKLSSILQNHYQMVIYDRCEETTDAPNLKPYSPLAYL</sequence>
<dbReference type="GO" id="GO:0042393">
    <property type="term" value="F:histone binding"/>
    <property type="evidence" value="ECO:0007669"/>
    <property type="project" value="TreeGrafter"/>
</dbReference>
<dbReference type="GO" id="GO:0016887">
    <property type="term" value="F:ATP hydrolysis activity"/>
    <property type="evidence" value="ECO:0007669"/>
    <property type="project" value="InterPro"/>
</dbReference>
<reference evidence="8 9" key="2">
    <citation type="submission" date="2018-11" db="EMBL/GenBank/DDBJ databases">
        <authorList>
            <consortium name="Pathogen Informatics"/>
        </authorList>
    </citation>
    <scope>NUCLEOTIDE SEQUENCE [LARGE SCALE GENOMIC DNA]</scope>
</reference>
<dbReference type="PRINTS" id="PR00503">
    <property type="entry name" value="BROMODOMAIN"/>
</dbReference>
<feature type="compositionally biased region" description="Polar residues" evidence="6">
    <location>
        <begin position="1202"/>
        <end position="1211"/>
    </location>
</feature>
<name>A0A0R3W7F7_TAEAS</name>
<dbReference type="GO" id="GO:0006337">
    <property type="term" value="P:nucleosome disassembly"/>
    <property type="evidence" value="ECO:0007669"/>
    <property type="project" value="TreeGrafter"/>
</dbReference>
<dbReference type="PANTHER" id="PTHR23069">
    <property type="entry name" value="AAA DOMAIN-CONTAINING"/>
    <property type="match status" value="1"/>
</dbReference>
<protein>
    <submittedName>
        <fullName evidence="10">Bromo domain-containing protein</fullName>
    </submittedName>
</protein>
<evidence type="ECO:0000256" key="3">
    <source>
        <dbReference type="ARBA" id="ARBA00022840"/>
    </source>
</evidence>
<dbReference type="Pfam" id="PF17862">
    <property type="entry name" value="AAA_lid_3"/>
    <property type="match status" value="1"/>
</dbReference>
<dbReference type="FunFam" id="3.40.50.300:FF:000061">
    <property type="entry name" value="ATPase family, AAA domain-containing 2"/>
    <property type="match status" value="1"/>
</dbReference>
<feature type="compositionally biased region" description="Acidic residues" evidence="6">
    <location>
        <begin position="937"/>
        <end position="946"/>
    </location>
</feature>
<dbReference type="GO" id="GO:0045815">
    <property type="term" value="P:transcription initiation-coupled chromatin remodeling"/>
    <property type="evidence" value="ECO:0007669"/>
    <property type="project" value="TreeGrafter"/>
</dbReference>
<evidence type="ECO:0000313" key="9">
    <source>
        <dbReference type="Proteomes" id="UP000282613"/>
    </source>
</evidence>
<dbReference type="GO" id="GO:0005634">
    <property type="term" value="C:nucleus"/>
    <property type="evidence" value="ECO:0007669"/>
    <property type="project" value="TreeGrafter"/>
</dbReference>
<keyword evidence="4 5" id="KW-0103">Bromodomain</keyword>
<dbReference type="WBParaSite" id="TASK_0000621001-mRNA-1">
    <property type="protein sequence ID" value="TASK_0000621001-mRNA-1"/>
    <property type="gene ID" value="TASK_0000621001"/>
</dbReference>
<dbReference type="InterPro" id="IPR045199">
    <property type="entry name" value="ATAD2-like"/>
</dbReference>
<organism evidence="10">
    <name type="scientific">Taenia asiatica</name>
    <name type="common">Asian tapeworm</name>
    <dbReference type="NCBI Taxonomy" id="60517"/>
    <lineage>
        <taxon>Eukaryota</taxon>
        <taxon>Metazoa</taxon>
        <taxon>Spiralia</taxon>
        <taxon>Lophotrochozoa</taxon>
        <taxon>Platyhelminthes</taxon>
        <taxon>Cestoda</taxon>
        <taxon>Eucestoda</taxon>
        <taxon>Cyclophyllidea</taxon>
        <taxon>Taeniidae</taxon>
        <taxon>Taenia</taxon>
    </lineage>
</organism>
<feature type="region of interest" description="Disordered" evidence="6">
    <location>
        <begin position="921"/>
        <end position="946"/>
    </location>
</feature>
<dbReference type="GO" id="GO:0003682">
    <property type="term" value="F:chromatin binding"/>
    <property type="evidence" value="ECO:0007669"/>
    <property type="project" value="TreeGrafter"/>
</dbReference>
<dbReference type="InterPro" id="IPR041569">
    <property type="entry name" value="AAA_lid_3"/>
</dbReference>
<evidence type="ECO:0000313" key="10">
    <source>
        <dbReference type="WBParaSite" id="TASK_0000621001-mRNA-1"/>
    </source>
</evidence>
<feature type="compositionally biased region" description="Basic residues" evidence="6">
    <location>
        <begin position="193"/>
        <end position="203"/>
    </location>
</feature>
<dbReference type="InterPro" id="IPR003960">
    <property type="entry name" value="ATPase_AAA_CS"/>
</dbReference>
<dbReference type="EMBL" id="UYRS01018480">
    <property type="protein sequence ID" value="VDK36304.1"/>
    <property type="molecule type" value="Genomic_DNA"/>
</dbReference>
<dbReference type="InterPro" id="IPR003959">
    <property type="entry name" value="ATPase_AAA_core"/>
</dbReference>